<evidence type="ECO:0000259" key="4">
    <source>
        <dbReference type="Pfam" id="PF00185"/>
    </source>
</evidence>
<evidence type="ECO:0000259" key="5">
    <source>
        <dbReference type="Pfam" id="PF02729"/>
    </source>
</evidence>
<evidence type="ECO:0000313" key="6">
    <source>
        <dbReference type="EMBL" id="ADI16502.1"/>
    </source>
</evidence>
<name>E0XQ11_9BACT</name>
<sequence length="302" mass="31869">MVQHFLKFSDISPGEIQPLIDRSIDLKSGTTSNALAGASVVLLFEKPSLRTKLSFWIGTGKLGGMPLYFGPEEVGLGKREPVQDVAEVISRMADIAVVRTFAQSTIEEFASAATIPVINALTDGEHPCQALADVQTVAEQLGSVEGATVAFVGDGNNTAASLAYAVAGLGGRLTLASPGGYELSAKVLEGANAYGSSSGGSVKQTTYPQDAVSGVDIVYTDVWTGMGQEDEAARRLAAFDGYQVNPAMLDIASPNVKFMHDLPAHPGEEISDGLLHDPRSVVFDQAENRLWAQAALMEKLIQ</sequence>
<dbReference type="Pfam" id="PF00185">
    <property type="entry name" value="OTCace"/>
    <property type="match status" value="1"/>
</dbReference>
<dbReference type="GO" id="GO:0016597">
    <property type="term" value="F:amino acid binding"/>
    <property type="evidence" value="ECO:0007669"/>
    <property type="project" value="InterPro"/>
</dbReference>
<organism evidence="6">
    <name type="scientific">uncultured bacterium HF4000_05M23</name>
    <dbReference type="NCBI Taxonomy" id="542534"/>
    <lineage>
        <taxon>Bacteria</taxon>
        <taxon>environmental samples</taxon>
    </lineage>
</organism>
<dbReference type="GO" id="GO:0004585">
    <property type="term" value="F:ornithine carbamoyltransferase activity"/>
    <property type="evidence" value="ECO:0007669"/>
    <property type="project" value="UniProtKB-UniRule"/>
</dbReference>
<dbReference type="NCBIfam" id="NF001986">
    <property type="entry name" value="PRK00779.1"/>
    <property type="match status" value="1"/>
</dbReference>
<proteinExistence type="inferred from homology"/>
<protein>
    <recommendedName>
        <fullName evidence="2">Ornithine carbamoyltransferase</fullName>
        <ecNumber evidence="2">2.1.3.3</ecNumber>
    </recommendedName>
</protein>
<evidence type="ECO:0000256" key="3">
    <source>
        <dbReference type="RuleBase" id="RU003634"/>
    </source>
</evidence>
<evidence type="ECO:0000256" key="2">
    <source>
        <dbReference type="NCBIfam" id="TIGR00658"/>
    </source>
</evidence>
<dbReference type="SUPFAM" id="SSF53671">
    <property type="entry name" value="Aspartate/ornithine carbamoyltransferase"/>
    <property type="match status" value="1"/>
</dbReference>
<dbReference type="InterPro" id="IPR006131">
    <property type="entry name" value="Asp_carbamoyltransf_Asp/Orn-bd"/>
</dbReference>
<dbReference type="PRINTS" id="PR00102">
    <property type="entry name" value="OTCASE"/>
</dbReference>
<dbReference type="InterPro" id="IPR006132">
    <property type="entry name" value="Asp/Orn_carbamoyltranf_P-bd"/>
</dbReference>
<dbReference type="PANTHER" id="PTHR45753:SF3">
    <property type="entry name" value="ORNITHINE TRANSCARBAMYLASE, MITOCHONDRIAL"/>
    <property type="match status" value="1"/>
</dbReference>
<dbReference type="AlphaFoldDB" id="E0XQ11"/>
<dbReference type="NCBIfam" id="TIGR00658">
    <property type="entry name" value="orni_carb_tr"/>
    <property type="match status" value="1"/>
</dbReference>
<comment type="similarity">
    <text evidence="3">Belongs to the aspartate/ornithine carbamoyltransferase superfamily.</text>
</comment>
<dbReference type="GO" id="GO:0019240">
    <property type="term" value="P:citrulline biosynthetic process"/>
    <property type="evidence" value="ECO:0007669"/>
    <property type="project" value="TreeGrafter"/>
</dbReference>
<dbReference type="PANTHER" id="PTHR45753">
    <property type="entry name" value="ORNITHINE CARBAMOYLTRANSFERASE, MITOCHONDRIAL"/>
    <property type="match status" value="1"/>
</dbReference>
<dbReference type="FunFam" id="3.40.50.1370:FF:000008">
    <property type="entry name" value="Ornithine carbamoyltransferase"/>
    <property type="match status" value="1"/>
</dbReference>
<feature type="domain" description="Aspartate/ornithine carbamoyltransferase Asp/Orn-binding" evidence="4">
    <location>
        <begin position="146"/>
        <end position="298"/>
    </location>
</feature>
<evidence type="ECO:0000256" key="1">
    <source>
        <dbReference type="ARBA" id="ARBA00022679"/>
    </source>
</evidence>
<dbReference type="GO" id="GO:0042450">
    <property type="term" value="P:L-arginine biosynthetic process via ornithine"/>
    <property type="evidence" value="ECO:0007669"/>
    <property type="project" value="UniProtKB-UniRule"/>
</dbReference>
<feature type="domain" description="Aspartate/ornithine carbamoyltransferase carbamoyl-P binding" evidence="5">
    <location>
        <begin position="3"/>
        <end position="139"/>
    </location>
</feature>
<dbReference type="Pfam" id="PF02729">
    <property type="entry name" value="OTCace_N"/>
    <property type="match status" value="1"/>
</dbReference>
<accession>E0XQ11</accession>
<dbReference type="Gene3D" id="3.40.50.1370">
    <property type="entry name" value="Aspartate/ornithine carbamoyltransferase"/>
    <property type="match status" value="2"/>
</dbReference>
<dbReference type="InterPro" id="IPR036901">
    <property type="entry name" value="Asp/Orn_carbamoylTrfase_sf"/>
</dbReference>
<dbReference type="EMBL" id="GU474839">
    <property type="protein sequence ID" value="ADI16502.1"/>
    <property type="molecule type" value="Genomic_DNA"/>
</dbReference>
<dbReference type="InterPro" id="IPR006130">
    <property type="entry name" value="Asp/Orn_carbamoylTrfase"/>
</dbReference>
<dbReference type="InterPro" id="IPR002292">
    <property type="entry name" value="Orn/put_carbamltrans"/>
</dbReference>
<reference evidence="6" key="1">
    <citation type="journal article" date="2011" name="Environ. Microbiol.">
        <title>Time-series analyses of Monterey Bay coastal microbial picoplankton using a 'genome proxy' microarray.</title>
        <authorList>
            <person name="Rich V.I."/>
            <person name="Pham V.D."/>
            <person name="Eppley J."/>
            <person name="Shi Y."/>
            <person name="DeLong E.F."/>
        </authorList>
    </citation>
    <scope>NUCLEOTIDE SEQUENCE</scope>
</reference>
<keyword evidence="1 3" id="KW-0808">Transferase</keyword>
<dbReference type="PRINTS" id="PR00100">
    <property type="entry name" value="AOTCASE"/>
</dbReference>
<dbReference type="EC" id="2.1.3.3" evidence="2"/>